<dbReference type="Gene3D" id="3.90.79.40">
    <property type="entry name" value="EvaA sugar 2,3-dehydratase subunit"/>
    <property type="match status" value="2"/>
</dbReference>
<protein>
    <submittedName>
        <fullName evidence="3">NDP-hexose 2,3-dehydratase</fullName>
    </submittedName>
</protein>
<name>A0A6I4MI33_9ACTN</name>
<dbReference type="AlphaFoldDB" id="A0A6I4MI33"/>
<organism evidence="3 4">
    <name type="scientific">Actinomadura physcomitrii</name>
    <dbReference type="NCBI Taxonomy" id="2650748"/>
    <lineage>
        <taxon>Bacteria</taxon>
        <taxon>Bacillati</taxon>
        <taxon>Actinomycetota</taxon>
        <taxon>Actinomycetes</taxon>
        <taxon>Streptosporangiales</taxon>
        <taxon>Thermomonosporaceae</taxon>
        <taxon>Actinomadura</taxon>
    </lineage>
</organism>
<dbReference type="Proteomes" id="UP000462055">
    <property type="component" value="Unassembled WGS sequence"/>
</dbReference>
<sequence length="493" mass="54659">MTDDTTTTIDRPAPGVLPGAQTLPGANEDDPRRFTLSALTGDSRVTPNDELDAWLAERTEANRFEVSIGPISELAGWRIDPERGDLSHESGRFFSIEGLRVQVDERRWAQPIINQPEIGILGILVKEFDGVLHCLMQAKMEPGNVNTIQLSPTVQATHSNYTGVHGGRPTRYVEFFRAPRAGRVLVDTLQSEQGSWFLHKRNRNIVVETEEDVPGHEDFRWLTFGQIRRLLTADNVVNMDSRTVLSCVPFAAPPSDAAAAGADRGADGDGYRAALCRSMLGAPGRHTDDEVLSLLTEARIRQRLVQRTIPLDEVEHWRRSYEEITHEDGRYFRIVGAEVTATNREVASWSQPLLDPHATGVSAFLVRPIDGVLHILMQARTEAGSLAGAELAPTVQCIPGNYKGRPAPPYLTEVLAAPAERIRHDSIQSEEGGRFYRAQNRYMIVEAPAGFAPRDVPEDFVWITVDQAMGLLRHGNYLNVQARSLVAALPTTW</sequence>
<evidence type="ECO:0000313" key="3">
    <source>
        <dbReference type="EMBL" id="MWA03677.1"/>
    </source>
</evidence>
<dbReference type="InterPro" id="IPR038153">
    <property type="entry name" value="EvaA-like_sf"/>
</dbReference>
<gene>
    <name evidence="3" type="ORF">F8568_025495</name>
</gene>
<dbReference type="GO" id="GO:0016829">
    <property type="term" value="F:lyase activity"/>
    <property type="evidence" value="ECO:0007669"/>
    <property type="project" value="InterPro"/>
</dbReference>
<accession>A0A6I4MI33</accession>
<dbReference type="InterPro" id="IPR005212">
    <property type="entry name" value="EvaA-like"/>
</dbReference>
<keyword evidence="4" id="KW-1185">Reference proteome</keyword>
<evidence type="ECO:0000313" key="4">
    <source>
        <dbReference type="Proteomes" id="UP000462055"/>
    </source>
</evidence>
<feature type="domain" description="dTDP-4-dehydro-6-deoxy-alpha-D-glucopyranose 2,3-dehydratase" evidence="2">
    <location>
        <begin position="49"/>
        <end position="248"/>
    </location>
</feature>
<feature type="domain" description="dTDP-4-dehydro-6-deoxy-alpha-D-glucopyranose 2,3-dehydratase" evidence="2">
    <location>
        <begin position="289"/>
        <end position="489"/>
    </location>
</feature>
<dbReference type="Pfam" id="PF03559">
    <property type="entry name" value="Hexose_dehydrat"/>
    <property type="match status" value="2"/>
</dbReference>
<evidence type="ECO:0000256" key="1">
    <source>
        <dbReference type="SAM" id="MobiDB-lite"/>
    </source>
</evidence>
<dbReference type="EMBL" id="WBMS02000021">
    <property type="protein sequence ID" value="MWA03677.1"/>
    <property type="molecule type" value="Genomic_DNA"/>
</dbReference>
<comment type="caution">
    <text evidence="3">The sequence shown here is derived from an EMBL/GenBank/DDBJ whole genome shotgun (WGS) entry which is preliminary data.</text>
</comment>
<evidence type="ECO:0000259" key="2">
    <source>
        <dbReference type="Pfam" id="PF03559"/>
    </source>
</evidence>
<feature type="region of interest" description="Disordered" evidence="1">
    <location>
        <begin position="1"/>
        <end position="31"/>
    </location>
</feature>
<reference evidence="3" key="1">
    <citation type="submission" date="2019-12" db="EMBL/GenBank/DDBJ databases">
        <title>Actinomadura physcomitrii sp. nov., a novel actinomycete isolated from moss [Physcomitrium sphaericum (Ludw) Fuernr].</title>
        <authorList>
            <person name="Zhuang X."/>
        </authorList>
    </citation>
    <scope>NUCLEOTIDE SEQUENCE [LARGE SCALE GENOMIC DNA]</scope>
    <source>
        <strain evidence="3">LD22</strain>
    </source>
</reference>
<proteinExistence type="predicted"/>
<dbReference type="RefSeq" id="WP_151596218.1">
    <property type="nucleotide sequence ID" value="NZ_WBMS02000021.1"/>
</dbReference>